<comment type="caution">
    <text evidence="1">The sequence shown here is derived from an EMBL/GenBank/DDBJ whole genome shotgun (WGS) entry which is preliminary data.</text>
</comment>
<dbReference type="Proteomes" id="UP000257323">
    <property type="component" value="Unassembled WGS sequence"/>
</dbReference>
<proteinExistence type="predicted"/>
<protein>
    <submittedName>
        <fullName evidence="1">Uncharacterized protein</fullName>
    </submittedName>
</protein>
<accession>A0A3E2BLH4</accession>
<dbReference type="AlphaFoldDB" id="A0A3E2BLH4"/>
<name>A0A3E2BLH4_9BACT</name>
<evidence type="ECO:0000313" key="1">
    <source>
        <dbReference type="EMBL" id="RFT15571.1"/>
    </source>
</evidence>
<evidence type="ECO:0000313" key="2">
    <source>
        <dbReference type="Proteomes" id="UP000257323"/>
    </source>
</evidence>
<gene>
    <name evidence="1" type="ORF">OP8BY_0219</name>
</gene>
<organism evidence="1 2">
    <name type="scientific">Candidatus Saccharicenans subterraneus</name>
    <dbReference type="NCBI Taxonomy" id="2508984"/>
    <lineage>
        <taxon>Bacteria</taxon>
        <taxon>Candidatus Aminicenantota</taxon>
        <taxon>Candidatus Aminicenantia</taxon>
        <taxon>Candidatus Aminicenantales</taxon>
        <taxon>Candidatus Saccharicenantaceae</taxon>
        <taxon>Candidatus Saccharicenans</taxon>
    </lineage>
</organism>
<reference evidence="1 2" key="1">
    <citation type="submission" date="2018-08" db="EMBL/GenBank/DDBJ databases">
        <title>Genome analysis of the thermophilic bacterium of the candidate phylum Aminicenantes from deep subsurface aquifer revealed its physiology and ecological role.</title>
        <authorList>
            <person name="Kadnikov V.V."/>
            <person name="Mardanov A.V."/>
            <person name="Beletsky A.V."/>
            <person name="Karnachuk O.V."/>
            <person name="Ravin N.V."/>
        </authorList>
    </citation>
    <scope>NUCLEOTIDE SEQUENCE [LARGE SCALE GENOMIC DNA]</scope>
    <source>
        <strain evidence="1">BY38</strain>
    </source>
</reference>
<sequence>MVAWPERLIFFYRFLRMLLIYSDDRPAGRDLSCRLEVQKLRLTRRGDD</sequence>
<dbReference type="EMBL" id="QUAH01000008">
    <property type="protein sequence ID" value="RFT15571.1"/>
    <property type="molecule type" value="Genomic_DNA"/>
</dbReference>